<reference evidence="1" key="1">
    <citation type="submission" date="2023-06" db="EMBL/GenBank/DDBJ databases">
        <authorList>
            <person name="Delattre M."/>
        </authorList>
    </citation>
    <scope>NUCLEOTIDE SEQUENCE</scope>
    <source>
        <strain evidence="1">AF72</strain>
    </source>
</reference>
<keyword evidence="2" id="KW-1185">Reference proteome</keyword>
<gene>
    <name evidence="1" type="ORF">MSPICULIGERA_LOCUS23302</name>
</gene>
<protein>
    <submittedName>
        <fullName evidence="1">Uncharacterized protein</fullName>
    </submittedName>
</protein>
<dbReference type="AlphaFoldDB" id="A0AA36GAL1"/>
<evidence type="ECO:0000313" key="1">
    <source>
        <dbReference type="EMBL" id="CAJ0585275.1"/>
    </source>
</evidence>
<evidence type="ECO:0000313" key="2">
    <source>
        <dbReference type="Proteomes" id="UP001177023"/>
    </source>
</evidence>
<proteinExistence type="predicted"/>
<dbReference type="Proteomes" id="UP001177023">
    <property type="component" value="Unassembled WGS sequence"/>
</dbReference>
<name>A0AA36GAL1_9BILA</name>
<accession>A0AA36GAL1</accession>
<dbReference type="EMBL" id="CATQJA010002703">
    <property type="protein sequence ID" value="CAJ0585275.1"/>
    <property type="molecule type" value="Genomic_DNA"/>
</dbReference>
<comment type="caution">
    <text evidence="1">The sequence shown here is derived from an EMBL/GenBank/DDBJ whole genome shotgun (WGS) entry which is preliminary data.</text>
</comment>
<feature type="non-terminal residue" evidence="1">
    <location>
        <position position="1"/>
    </location>
</feature>
<sequence>MYCEKSDCLGSLTVIEQLIREIVKNTQSGARRQVIAFRTLFYHIDASKEDRAEYQREMDVMLNRLIAVFTLSPPSAPIQMYVVDSVGSVRSSLPGRTKRVFETGIRIILALNDPKQHTQRLIDQEPWPAPNAPDTTLQTNEPTDRLRLRWNSSTISPLNAF</sequence>
<organism evidence="1 2">
    <name type="scientific">Mesorhabditis spiculigera</name>
    <dbReference type="NCBI Taxonomy" id="96644"/>
    <lineage>
        <taxon>Eukaryota</taxon>
        <taxon>Metazoa</taxon>
        <taxon>Ecdysozoa</taxon>
        <taxon>Nematoda</taxon>
        <taxon>Chromadorea</taxon>
        <taxon>Rhabditida</taxon>
        <taxon>Rhabditina</taxon>
        <taxon>Rhabditomorpha</taxon>
        <taxon>Rhabditoidea</taxon>
        <taxon>Rhabditidae</taxon>
        <taxon>Mesorhabditinae</taxon>
        <taxon>Mesorhabditis</taxon>
    </lineage>
</organism>